<dbReference type="PIRSF" id="PIRSF014972">
    <property type="entry name" value="FlK"/>
    <property type="match status" value="1"/>
</dbReference>
<dbReference type="InterPro" id="IPR054485">
    <property type="entry name" value="FlK-like_dom"/>
</dbReference>
<gene>
    <name evidence="4" type="ORF">HMPREF9498_03106</name>
</gene>
<feature type="domain" description="Fluoroacetyl-CoA-specific thioesterase-like" evidence="3">
    <location>
        <begin position="12"/>
        <end position="113"/>
    </location>
</feature>
<dbReference type="InterPro" id="IPR029069">
    <property type="entry name" value="HotDog_dom_sf"/>
</dbReference>
<dbReference type="Proteomes" id="UP000004846">
    <property type="component" value="Unassembled WGS sequence"/>
</dbReference>
<comment type="caution">
    <text evidence="4">The sequence shown here is derived from an EMBL/GenBank/DDBJ whole genome shotgun (WGS) entry which is preliminary data.</text>
</comment>
<evidence type="ECO:0000313" key="5">
    <source>
        <dbReference type="Proteomes" id="UP000004846"/>
    </source>
</evidence>
<evidence type="ECO:0000259" key="3">
    <source>
        <dbReference type="Pfam" id="PF22636"/>
    </source>
</evidence>
<dbReference type="EMBL" id="AEBR01000110">
    <property type="protein sequence ID" value="EFM81167.1"/>
    <property type="molecule type" value="Genomic_DNA"/>
</dbReference>
<evidence type="ECO:0000256" key="1">
    <source>
        <dbReference type="PIRSR" id="PIRSR014972-1"/>
    </source>
</evidence>
<dbReference type="Gene3D" id="3.10.129.10">
    <property type="entry name" value="Hotdog Thioesterase"/>
    <property type="match status" value="1"/>
</dbReference>
<protein>
    <submittedName>
        <fullName evidence="4">Thioesterase family protein</fullName>
    </submittedName>
</protein>
<dbReference type="SUPFAM" id="SSF54637">
    <property type="entry name" value="Thioesterase/thiol ester dehydrase-isomerase"/>
    <property type="match status" value="1"/>
</dbReference>
<dbReference type="AlphaFoldDB" id="A0A125W1M3"/>
<name>A0A125W1M3_ENTFL</name>
<dbReference type="PANTHER" id="PTHR36934">
    <property type="entry name" value="BLR0278 PROTEIN"/>
    <property type="match status" value="1"/>
</dbReference>
<feature type="binding site" evidence="2">
    <location>
        <position position="58"/>
    </location>
    <ligand>
        <name>CoA</name>
        <dbReference type="ChEBI" id="CHEBI:57287"/>
    </ligand>
</feature>
<organism evidence="4 5">
    <name type="scientific">Enterococcus faecalis TX4248</name>
    <dbReference type="NCBI Taxonomy" id="749495"/>
    <lineage>
        <taxon>Bacteria</taxon>
        <taxon>Bacillati</taxon>
        <taxon>Bacillota</taxon>
        <taxon>Bacilli</taxon>
        <taxon>Lactobacillales</taxon>
        <taxon>Enterococcaceae</taxon>
        <taxon>Enterococcus</taxon>
    </lineage>
</organism>
<evidence type="ECO:0000313" key="4">
    <source>
        <dbReference type="EMBL" id="EFM81167.1"/>
    </source>
</evidence>
<dbReference type="InterPro" id="IPR025540">
    <property type="entry name" value="FlK"/>
</dbReference>
<feature type="active site" evidence="1">
    <location>
        <position position="31"/>
    </location>
</feature>
<feature type="active site" evidence="1">
    <location>
        <position position="39"/>
    </location>
</feature>
<dbReference type="RefSeq" id="WP_002365656.1">
    <property type="nucleotide sequence ID" value="NZ_GL454489.1"/>
</dbReference>
<feature type="active site" evidence="1">
    <location>
        <position position="65"/>
    </location>
</feature>
<evidence type="ECO:0000256" key="2">
    <source>
        <dbReference type="PIRSR" id="PIRSR014972-2"/>
    </source>
</evidence>
<dbReference type="HOGENOM" id="CLU_119426_3_0_9"/>
<feature type="binding site" evidence="2">
    <location>
        <position position="109"/>
    </location>
    <ligand>
        <name>substrate</name>
    </ligand>
</feature>
<accession>A0A125W1M3</accession>
<reference evidence="4 5" key="1">
    <citation type="submission" date="2010-07" db="EMBL/GenBank/DDBJ databases">
        <authorList>
            <person name="Sid Ahmed O."/>
        </authorList>
    </citation>
    <scope>NUCLEOTIDE SEQUENCE [LARGE SCALE GENOMIC DNA]</scope>
    <source>
        <strain evidence="4 5">TX4248</strain>
    </source>
</reference>
<dbReference type="PANTHER" id="PTHR36934:SF1">
    <property type="entry name" value="THIOESTERASE DOMAIN-CONTAINING PROTEIN"/>
    <property type="match status" value="1"/>
</dbReference>
<sequence>MPTEMFTKEFLVKESQTAKMLGSGDLEVLGTPALATMIEQTAKEAVKDQLSVGETTVGTVLELRHLFPSAVGATIVVTMTSIEQTAHKIRYEFVAYEGERQIAKGSHQRAVVEIDSFLKRITKD</sequence>
<feature type="binding site" evidence="2">
    <location>
        <position position="58"/>
    </location>
    <ligand>
        <name>substrate</name>
    </ligand>
</feature>
<proteinExistence type="predicted"/>
<dbReference type="Pfam" id="PF22636">
    <property type="entry name" value="FlK"/>
    <property type="match status" value="1"/>
</dbReference>